<dbReference type="PANTHER" id="PTHR46630:SF1">
    <property type="entry name" value="TETRATRICOPEPTIDE REPEAT PROTEIN 29"/>
    <property type="match status" value="1"/>
</dbReference>
<dbReference type="Pfam" id="PF13424">
    <property type="entry name" value="TPR_12"/>
    <property type="match status" value="2"/>
</dbReference>
<dbReference type="InterPro" id="IPR036388">
    <property type="entry name" value="WH-like_DNA-bd_sf"/>
</dbReference>
<keyword evidence="8" id="KW-0472">Membrane</keyword>
<dbReference type="GO" id="GO:0005737">
    <property type="term" value="C:cytoplasm"/>
    <property type="evidence" value="ECO:0007669"/>
    <property type="project" value="UniProtKB-SubCell"/>
</dbReference>
<evidence type="ECO:0000256" key="6">
    <source>
        <dbReference type="PROSITE-ProRule" id="PRU00339"/>
    </source>
</evidence>
<dbReference type="InterPro" id="IPR016032">
    <property type="entry name" value="Sig_transdc_resp-reg_C-effctor"/>
</dbReference>
<dbReference type="Gene3D" id="1.25.40.10">
    <property type="entry name" value="Tetratricopeptide repeat domain"/>
    <property type="match status" value="2"/>
</dbReference>
<dbReference type="PANTHER" id="PTHR46630">
    <property type="entry name" value="TETRATRICOPEPTIDE REPEAT PROTEIN 29"/>
    <property type="match status" value="1"/>
</dbReference>
<dbReference type="HOGENOM" id="CLU_037008_0_0_10"/>
<dbReference type="PATRIC" id="fig|63186.3.peg.1342"/>
<dbReference type="InterPro" id="IPR019734">
    <property type="entry name" value="TPR_rpt"/>
</dbReference>
<keyword evidence="8" id="KW-0812">Transmembrane</keyword>
<evidence type="ECO:0000256" key="8">
    <source>
        <dbReference type="SAM" id="Phobius"/>
    </source>
</evidence>
<dbReference type="GO" id="GO:0003677">
    <property type="term" value="F:DNA binding"/>
    <property type="evidence" value="ECO:0007669"/>
    <property type="project" value="InterPro"/>
</dbReference>
<dbReference type="PROSITE" id="PS50005">
    <property type="entry name" value="TPR"/>
    <property type="match status" value="1"/>
</dbReference>
<reference evidence="9 10" key="2">
    <citation type="journal article" date="2012" name="Environ. Microbiol.">
        <title>Characterization of the first alginolytic operons in a marine bacterium: from their emergence in marine Flavobacteriia to their independent transfers to marine Proteobacteria and human gut Bacteroides.</title>
        <authorList>
            <person name="Thomas F."/>
            <person name="Barbeyron T."/>
            <person name="Tonon T."/>
            <person name="Genicot S."/>
            <person name="Czjzek M."/>
            <person name="Michel G."/>
        </authorList>
    </citation>
    <scope>NUCLEOTIDE SEQUENCE [LARGE SCALE GENOMIC DNA]</scope>
    <source>
        <strain evidence="10">DSM 12802 / CCUG 47099 / CIP 106680 / NCIMB 13871 / Dsij</strain>
    </source>
</reference>
<reference evidence="10" key="1">
    <citation type="submission" date="2009-07" db="EMBL/GenBank/DDBJ databases">
        <title>Complete genome sequence of Zobellia galactanivorans Dsij.</title>
        <authorList>
            <consortium name="Genoscope - CEA"/>
        </authorList>
    </citation>
    <scope>NUCLEOTIDE SEQUENCE [LARGE SCALE GENOMIC DNA]</scope>
    <source>
        <strain evidence="10">DSM 12802 / CCUG 47099 / CIP 106680 / NCIMB 13871 / Dsij</strain>
    </source>
</reference>
<gene>
    <name evidence="9" type="ordered locus">zobellia_1356</name>
</gene>
<name>G0L3R3_ZOBGA</name>
<dbReference type="KEGG" id="zga:ZOBELLIA_1356"/>
<evidence type="ECO:0000256" key="7">
    <source>
        <dbReference type="SAM" id="Coils"/>
    </source>
</evidence>
<keyword evidence="7" id="KW-0175">Coiled coil</keyword>
<keyword evidence="4 6" id="KW-0802">TPR repeat</keyword>
<dbReference type="InterPro" id="IPR051476">
    <property type="entry name" value="Bac_ResReg_Asp_Phosphatase"/>
</dbReference>
<dbReference type="Proteomes" id="UP000008898">
    <property type="component" value="Chromosome"/>
</dbReference>
<dbReference type="SUPFAM" id="SSF46894">
    <property type="entry name" value="C-terminal effector domain of the bipartite response regulators"/>
    <property type="match status" value="1"/>
</dbReference>
<dbReference type="STRING" id="63186.ZOBELLIA_1356"/>
<evidence type="ECO:0000256" key="3">
    <source>
        <dbReference type="ARBA" id="ARBA00022737"/>
    </source>
</evidence>
<protein>
    <submittedName>
        <fullName evidence="9">TPR repeats protein</fullName>
    </submittedName>
</protein>
<feature type="coiled-coil region" evidence="7">
    <location>
        <begin position="266"/>
        <end position="298"/>
    </location>
</feature>
<sequence length="442" mass="50588">MLENEVHDTLYVDLVNRLGSIHLGLKNYEAAITHFEKCILEAQIIDAGYIVATAKSNLGTCYEKKGDYAKALVYQNESLKMYLELDDSNGISLVNESIGSIYEDLEDFETAQGYFETALKYHSTLDKGRANILNNLGDVHRKTGALDEGLQFTLESLDVATRVGHTGEQASAHKDLSKTYYLMGEGEKAYEELTAFLELDERNKSLYRSNQASALQVIYDTKEREAKIQQLLHEGEIDRAQKYLLVCAMATFGILGILWLLYVKRKKREGQKIADFEKRILEAELENKRMEEIGLQKEVYLKNAALSRYSLHLAQKNKMLSRLSHTLKNSLGRSNIDLKRKLREVVNEIDFSLSQEHEWDEFLVLFNEIHPDFIKQLHAKVLGPLSPAELRLSILLRLNLSSKEIAAILRLTPDSVRVSRYRLRKKLPIGPKEELSRFLLTF</sequence>
<evidence type="ECO:0000256" key="1">
    <source>
        <dbReference type="ARBA" id="ARBA00004496"/>
    </source>
</evidence>
<organism evidence="9 10">
    <name type="scientific">Zobellia galactanivorans (strain DSM 12802 / CCUG 47099 / CIP 106680 / NCIMB 13871 / Dsij)</name>
    <dbReference type="NCBI Taxonomy" id="63186"/>
    <lineage>
        <taxon>Bacteria</taxon>
        <taxon>Pseudomonadati</taxon>
        <taxon>Bacteroidota</taxon>
        <taxon>Flavobacteriia</taxon>
        <taxon>Flavobacteriales</taxon>
        <taxon>Flavobacteriaceae</taxon>
        <taxon>Zobellia</taxon>
    </lineage>
</organism>
<dbReference type="SMART" id="SM00028">
    <property type="entry name" value="TPR"/>
    <property type="match status" value="5"/>
</dbReference>
<dbReference type="SUPFAM" id="SSF48452">
    <property type="entry name" value="TPR-like"/>
    <property type="match status" value="1"/>
</dbReference>
<evidence type="ECO:0000256" key="5">
    <source>
        <dbReference type="ARBA" id="ARBA00038253"/>
    </source>
</evidence>
<evidence type="ECO:0000313" key="10">
    <source>
        <dbReference type="Proteomes" id="UP000008898"/>
    </source>
</evidence>
<proteinExistence type="inferred from homology"/>
<accession>G0L3R3</accession>
<dbReference type="GO" id="GO:0006355">
    <property type="term" value="P:regulation of DNA-templated transcription"/>
    <property type="evidence" value="ECO:0007669"/>
    <property type="project" value="InterPro"/>
</dbReference>
<keyword evidence="3" id="KW-0677">Repeat</keyword>
<dbReference type="Pfam" id="PF13181">
    <property type="entry name" value="TPR_8"/>
    <property type="match status" value="1"/>
</dbReference>
<keyword evidence="2" id="KW-0963">Cytoplasm</keyword>
<feature type="repeat" description="TPR" evidence="6">
    <location>
        <begin position="170"/>
        <end position="203"/>
    </location>
</feature>
<dbReference type="AlphaFoldDB" id="G0L3R3"/>
<dbReference type="EMBL" id="FP476056">
    <property type="protein sequence ID" value="CAZ95412.1"/>
    <property type="molecule type" value="Genomic_DNA"/>
</dbReference>
<evidence type="ECO:0000256" key="2">
    <source>
        <dbReference type="ARBA" id="ARBA00022490"/>
    </source>
</evidence>
<dbReference type="InterPro" id="IPR011990">
    <property type="entry name" value="TPR-like_helical_dom_sf"/>
</dbReference>
<feature type="transmembrane region" description="Helical" evidence="8">
    <location>
        <begin position="243"/>
        <end position="263"/>
    </location>
</feature>
<comment type="subcellular location">
    <subcellularLocation>
        <location evidence="1">Cytoplasm</location>
    </subcellularLocation>
</comment>
<keyword evidence="10" id="KW-1185">Reference proteome</keyword>
<evidence type="ECO:0000313" key="9">
    <source>
        <dbReference type="EMBL" id="CAZ95412.1"/>
    </source>
</evidence>
<comment type="similarity">
    <text evidence="5">Belongs to the Rap family.</text>
</comment>
<evidence type="ECO:0000256" key="4">
    <source>
        <dbReference type="ARBA" id="ARBA00022803"/>
    </source>
</evidence>
<keyword evidence="8" id="KW-1133">Transmembrane helix</keyword>
<dbReference type="Gene3D" id="1.10.10.10">
    <property type="entry name" value="Winged helix-like DNA-binding domain superfamily/Winged helix DNA-binding domain"/>
    <property type="match status" value="1"/>
</dbReference>